<evidence type="ECO:0000256" key="4">
    <source>
        <dbReference type="ARBA" id="ARBA00022722"/>
    </source>
</evidence>
<evidence type="ECO:0000256" key="1">
    <source>
        <dbReference type="ARBA" id="ARBA00002180"/>
    </source>
</evidence>
<evidence type="ECO:0000256" key="14">
    <source>
        <dbReference type="ARBA" id="ARBA00023113"/>
    </source>
</evidence>
<evidence type="ECO:0000256" key="12">
    <source>
        <dbReference type="ARBA" id="ARBA00022918"/>
    </source>
</evidence>
<dbReference type="AlphaFoldDB" id="A0A2K3NM16"/>
<dbReference type="Proteomes" id="UP000236291">
    <property type="component" value="Unassembled WGS sequence"/>
</dbReference>
<evidence type="ECO:0000259" key="16">
    <source>
        <dbReference type="Pfam" id="PF22936"/>
    </source>
</evidence>
<keyword evidence="5" id="KW-0479">Metal-binding</keyword>
<dbReference type="GO" id="GO:0016301">
    <property type="term" value="F:kinase activity"/>
    <property type="evidence" value="ECO:0007669"/>
    <property type="project" value="UniProtKB-KW"/>
</dbReference>
<dbReference type="InterPro" id="IPR036397">
    <property type="entry name" value="RNaseH_sf"/>
</dbReference>
<dbReference type="Gene3D" id="3.30.420.10">
    <property type="entry name" value="Ribonuclease H-like superfamily/Ribonuclease H"/>
    <property type="match status" value="1"/>
</dbReference>
<evidence type="ECO:0000256" key="5">
    <source>
        <dbReference type="ARBA" id="ARBA00022723"/>
    </source>
</evidence>
<comment type="caution">
    <text evidence="17">The sequence shown here is derived from an EMBL/GenBank/DDBJ whole genome shotgun (WGS) entry which is preliminary data.</text>
</comment>
<keyword evidence="9" id="KW-0067">ATP-binding</keyword>
<evidence type="ECO:0000256" key="2">
    <source>
        <dbReference type="ARBA" id="ARBA00022612"/>
    </source>
</evidence>
<evidence type="ECO:0000256" key="9">
    <source>
        <dbReference type="ARBA" id="ARBA00022840"/>
    </source>
</evidence>
<evidence type="ECO:0000313" key="17">
    <source>
        <dbReference type="EMBL" id="PNY04064.1"/>
    </source>
</evidence>
<evidence type="ECO:0000256" key="10">
    <source>
        <dbReference type="ARBA" id="ARBA00022842"/>
    </source>
</evidence>
<keyword evidence="2" id="KW-1188">Viral release from host cell</keyword>
<evidence type="ECO:0000256" key="13">
    <source>
        <dbReference type="ARBA" id="ARBA00022932"/>
    </source>
</evidence>
<keyword evidence="15" id="KW-0233">DNA recombination</keyword>
<dbReference type="STRING" id="57577.A0A2K3NM16"/>
<comment type="function">
    <text evidence="1">The aspartyl protease (PR) mediates the proteolytic cleavages of the Gag and Gag-Pol polyproteins after assembly of the VLP.</text>
</comment>
<keyword evidence="17" id="KW-0430">Lectin</keyword>
<evidence type="ECO:0000313" key="18">
    <source>
        <dbReference type="Proteomes" id="UP000236291"/>
    </source>
</evidence>
<keyword evidence="8" id="KW-0378">Hydrolase</keyword>
<keyword evidence="17" id="KW-0675">Receptor</keyword>
<name>A0A2K3NM16_TRIPR</name>
<dbReference type="PANTHER" id="PTHR42648:SF11">
    <property type="entry name" value="TRANSPOSON TY4-P GAG-POL POLYPROTEIN"/>
    <property type="match status" value="1"/>
</dbReference>
<dbReference type="Pfam" id="PF22936">
    <property type="entry name" value="Pol_BBD"/>
    <property type="match status" value="1"/>
</dbReference>
<organism evidence="17 18">
    <name type="scientific">Trifolium pratense</name>
    <name type="common">Red clover</name>
    <dbReference type="NCBI Taxonomy" id="57577"/>
    <lineage>
        <taxon>Eukaryota</taxon>
        <taxon>Viridiplantae</taxon>
        <taxon>Streptophyta</taxon>
        <taxon>Embryophyta</taxon>
        <taxon>Tracheophyta</taxon>
        <taxon>Spermatophyta</taxon>
        <taxon>Magnoliopsida</taxon>
        <taxon>eudicotyledons</taxon>
        <taxon>Gunneridae</taxon>
        <taxon>Pentapetalae</taxon>
        <taxon>rosids</taxon>
        <taxon>fabids</taxon>
        <taxon>Fabales</taxon>
        <taxon>Fabaceae</taxon>
        <taxon>Papilionoideae</taxon>
        <taxon>50 kb inversion clade</taxon>
        <taxon>NPAAA clade</taxon>
        <taxon>Hologalegina</taxon>
        <taxon>IRL clade</taxon>
        <taxon>Trifolieae</taxon>
        <taxon>Trifolium</taxon>
    </lineage>
</organism>
<dbReference type="GO" id="GO:0003887">
    <property type="term" value="F:DNA-directed DNA polymerase activity"/>
    <property type="evidence" value="ECO:0007669"/>
    <property type="project" value="UniProtKB-KW"/>
</dbReference>
<dbReference type="InterPro" id="IPR039537">
    <property type="entry name" value="Retrotran_Ty1/copia-like"/>
</dbReference>
<keyword evidence="4" id="KW-0540">Nuclease</keyword>
<dbReference type="GO" id="GO:0003676">
    <property type="term" value="F:nucleic acid binding"/>
    <property type="evidence" value="ECO:0007669"/>
    <property type="project" value="InterPro"/>
</dbReference>
<dbReference type="GO" id="GO:0008233">
    <property type="term" value="F:peptidase activity"/>
    <property type="evidence" value="ECO:0007669"/>
    <property type="project" value="UniProtKB-KW"/>
</dbReference>
<dbReference type="GO" id="GO:0005524">
    <property type="term" value="F:ATP binding"/>
    <property type="evidence" value="ECO:0007669"/>
    <property type="project" value="UniProtKB-KW"/>
</dbReference>
<dbReference type="GO" id="GO:0030246">
    <property type="term" value="F:carbohydrate binding"/>
    <property type="evidence" value="ECO:0007669"/>
    <property type="project" value="UniProtKB-KW"/>
</dbReference>
<keyword evidence="10" id="KW-0460">Magnesium</keyword>
<evidence type="ECO:0000256" key="7">
    <source>
        <dbReference type="ARBA" id="ARBA00022759"/>
    </source>
</evidence>
<feature type="domain" description="Retrovirus-related Pol polyprotein from transposon TNT 1-94-like beta-barrel" evidence="16">
    <location>
        <begin position="15"/>
        <end position="54"/>
    </location>
</feature>
<keyword evidence="6" id="KW-0547">Nucleotide-binding</keyword>
<evidence type="ECO:0000256" key="15">
    <source>
        <dbReference type="ARBA" id="ARBA00023172"/>
    </source>
</evidence>
<keyword evidence="7" id="KW-0255">Endonuclease</keyword>
<evidence type="ECO:0000256" key="11">
    <source>
        <dbReference type="ARBA" id="ARBA00022908"/>
    </source>
</evidence>
<evidence type="ECO:0000256" key="8">
    <source>
        <dbReference type="ARBA" id="ARBA00022801"/>
    </source>
</evidence>
<dbReference type="InterPro" id="IPR012337">
    <property type="entry name" value="RNaseH-like_sf"/>
</dbReference>
<evidence type="ECO:0000256" key="6">
    <source>
        <dbReference type="ARBA" id="ARBA00022741"/>
    </source>
</evidence>
<reference evidence="17 18" key="2">
    <citation type="journal article" date="2017" name="Front. Plant Sci.">
        <title>Gene Classification and Mining of Molecular Markers Useful in Red Clover (Trifolium pratense) Breeding.</title>
        <authorList>
            <person name="Istvanek J."/>
            <person name="Dluhosova J."/>
            <person name="Dluhos P."/>
            <person name="Patkova L."/>
            <person name="Nedelnik J."/>
            <person name="Repkova J."/>
        </authorList>
    </citation>
    <scope>NUCLEOTIDE SEQUENCE [LARGE SCALE GENOMIC DNA]</scope>
    <source>
        <strain evidence="18">cv. Tatra</strain>
        <tissue evidence="17">Young leaves</tissue>
    </source>
</reference>
<dbReference type="GO" id="GO:0006508">
    <property type="term" value="P:proteolysis"/>
    <property type="evidence" value="ECO:0007669"/>
    <property type="project" value="UniProtKB-KW"/>
</dbReference>
<evidence type="ECO:0000256" key="3">
    <source>
        <dbReference type="ARBA" id="ARBA00022670"/>
    </source>
</evidence>
<keyword evidence="13" id="KW-0808">Transferase</keyword>
<keyword evidence="14" id="KW-0917">Virion maturation</keyword>
<keyword evidence="3" id="KW-0645">Protease</keyword>
<dbReference type="GO" id="GO:0004519">
    <property type="term" value="F:endonuclease activity"/>
    <property type="evidence" value="ECO:0007669"/>
    <property type="project" value="UniProtKB-KW"/>
</dbReference>
<protein>
    <submittedName>
        <fullName evidence="17">L-type lectin-domain receptor kinase S.4</fullName>
    </submittedName>
</protein>
<keyword evidence="13" id="KW-0239">DNA-directed DNA polymerase</keyword>
<dbReference type="SUPFAM" id="SSF53098">
    <property type="entry name" value="Ribonuclease H-like"/>
    <property type="match status" value="1"/>
</dbReference>
<gene>
    <name evidence="17" type="ORF">L195_g000476</name>
</gene>
<dbReference type="GO" id="GO:0046872">
    <property type="term" value="F:metal ion binding"/>
    <property type="evidence" value="ECO:0007669"/>
    <property type="project" value="UniProtKB-KW"/>
</dbReference>
<dbReference type="EMBL" id="ASHM01000164">
    <property type="protein sequence ID" value="PNY04064.1"/>
    <property type="molecule type" value="Genomic_DNA"/>
</dbReference>
<proteinExistence type="predicted"/>
<dbReference type="GO" id="GO:0015074">
    <property type="term" value="P:DNA integration"/>
    <property type="evidence" value="ECO:0007669"/>
    <property type="project" value="UniProtKB-KW"/>
</dbReference>
<reference evidence="17 18" key="1">
    <citation type="journal article" date="2014" name="Am. J. Bot.">
        <title>Genome assembly and annotation for red clover (Trifolium pratense; Fabaceae).</title>
        <authorList>
            <person name="Istvanek J."/>
            <person name="Jaros M."/>
            <person name="Krenek A."/>
            <person name="Repkova J."/>
        </authorList>
    </citation>
    <scope>NUCLEOTIDE SEQUENCE [LARGE SCALE GENOMIC DNA]</scope>
    <source>
        <strain evidence="18">cv. Tatra</strain>
        <tissue evidence="17">Young leaves</tissue>
    </source>
</reference>
<dbReference type="GO" id="GO:0006310">
    <property type="term" value="P:DNA recombination"/>
    <property type="evidence" value="ECO:0007669"/>
    <property type="project" value="UniProtKB-KW"/>
</dbReference>
<accession>A0A2K3NM16</accession>
<keyword evidence="13" id="KW-0548">Nucleotidyltransferase</keyword>
<dbReference type="InterPro" id="IPR054722">
    <property type="entry name" value="PolX-like_BBD"/>
</dbReference>
<keyword evidence="12" id="KW-0695">RNA-directed DNA polymerase</keyword>
<sequence length="298" mass="33789">MMATSNDEFGKQEGWYLDTGCSNHITAHREWLTNFNASKKTSIRLADSRKLAAQDQLVEKGFSVTIEGDSMKLFDAKKDLVLKSNLSKNTTYKCNITIDAMMCLSTTLSEDVEALWHKRASVALQVIHSDVCGPFDTESLGGNRYFVSFVDEFNKMMWVYPMKTKDEVLIYKVSPPATATSEPIVAHDEAQVRRAERATKSRVWRKAMEYEIQSSERNNTWKLKSLLANKKPITVKWVYKVKHLPDGSIAKHKARDVARGQKSDIDFKEIFCRSGVAISAKAKCGSFVHSVKNFNWKA</sequence>
<keyword evidence="17" id="KW-0418">Kinase</keyword>
<keyword evidence="11" id="KW-0229">DNA integration</keyword>
<dbReference type="GO" id="GO:0003964">
    <property type="term" value="F:RNA-directed DNA polymerase activity"/>
    <property type="evidence" value="ECO:0007669"/>
    <property type="project" value="UniProtKB-KW"/>
</dbReference>
<dbReference type="PANTHER" id="PTHR42648">
    <property type="entry name" value="TRANSPOSASE, PUTATIVE-RELATED"/>
    <property type="match status" value="1"/>
</dbReference>